<comment type="caution">
    <text evidence="1">The sequence shown here is derived from an EMBL/GenBank/DDBJ whole genome shotgun (WGS) entry which is preliminary data.</text>
</comment>
<organism evidence="1 2">
    <name type="scientific">Portunus trituberculatus</name>
    <name type="common">Swimming crab</name>
    <name type="synonym">Neptunus trituberculatus</name>
    <dbReference type="NCBI Taxonomy" id="210409"/>
    <lineage>
        <taxon>Eukaryota</taxon>
        <taxon>Metazoa</taxon>
        <taxon>Ecdysozoa</taxon>
        <taxon>Arthropoda</taxon>
        <taxon>Crustacea</taxon>
        <taxon>Multicrustacea</taxon>
        <taxon>Malacostraca</taxon>
        <taxon>Eumalacostraca</taxon>
        <taxon>Eucarida</taxon>
        <taxon>Decapoda</taxon>
        <taxon>Pleocyemata</taxon>
        <taxon>Brachyura</taxon>
        <taxon>Eubrachyura</taxon>
        <taxon>Portunoidea</taxon>
        <taxon>Portunidae</taxon>
        <taxon>Portuninae</taxon>
        <taxon>Portunus</taxon>
    </lineage>
</organism>
<evidence type="ECO:0000313" key="2">
    <source>
        <dbReference type="Proteomes" id="UP000324222"/>
    </source>
</evidence>
<sequence>MELWEELTCSIMNDGKKDSHQLQRRLKLKSRLRIHLPLVVESGGELNEGQKSHARDHFHMTQRSGDNIPPAQQHYHTDLCFESSWMLGDPADLYPGSHWWSYEQDMRM</sequence>
<evidence type="ECO:0000313" key="1">
    <source>
        <dbReference type="EMBL" id="MPC17275.1"/>
    </source>
</evidence>
<accession>A0A5B7D7M8</accession>
<reference evidence="1 2" key="1">
    <citation type="submission" date="2019-05" db="EMBL/GenBank/DDBJ databases">
        <title>Another draft genome of Portunus trituberculatus and its Hox gene families provides insights of decapod evolution.</title>
        <authorList>
            <person name="Jeong J.-H."/>
            <person name="Song I."/>
            <person name="Kim S."/>
            <person name="Choi T."/>
            <person name="Kim D."/>
            <person name="Ryu S."/>
            <person name="Kim W."/>
        </authorList>
    </citation>
    <scope>NUCLEOTIDE SEQUENCE [LARGE SCALE GENOMIC DNA]</scope>
    <source>
        <tissue evidence="1">Muscle</tissue>
    </source>
</reference>
<dbReference type="Proteomes" id="UP000324222">
    <property type="component" value="Unassembled WGS sequence"/>
</dbReference>
<gene>
    <name evidence="1" type="ORF">E2C01_010123</name>
</gene>
<keyword evidence="2" id="KW-1185">Reference proteome</keyword>
<proteinExistence type="predicted"/>
<dbReference type="EMBL" id="VSRR010000574">
    <property type="protein sequence ID" value="MPC17275.1"/>
    <property type="molecule type" value="Genomic_DNA"/>
</dbReference>
<dbReference type="AlphaFoldDB" id="A0A5B7D7M8"/>
<protein>
    <submittedName>
        <fullName evidence="1">Uncharacterized protein</fullName>
    </submittedName>
</protein>
<name>A0A5B7D7M8_PORTR</name>